<dbReference type="InterPro" id="IPR016181">
    <property type="entry name" value="Acyl_CoA_acyltransferase"/>
</dbReference>
<dbReference type="Proteomes" id="UP001530400">
    <property type="component" value="Unassembled WGS sequence"/>
</dbReference>
<accession>A0ABD3QN10</accession>
<reference evidence="2 3" key="1">
    <citation type="submission" date="2024-10" db="EMBL/GenBank/DDBJ databases">
        <title>Updated reference genomes for cyclostephanoid diatoms.</title>
        <authorList>
            <person name="Roberts W.R."/>
            <person name="Alverson A.J."/>
        </authorList>
    </citation>
    <scope>NUCLEOTIDE SEQUENCE [LARGE SCALE GENOMIC DNA]</scope>
    <source>
        <strain evidence="2 3">AJA010-31</strain>
    </source>
</reference>
<organism evidence="2 3">
    <name type="scientific">Cyclotella atomus</name>
    <dbReference type="NCBI Taxonomy" id="382360"/>
    <lineage>
        <taxon>Eukaryota</taxon>
        <taxon>Sar</taxon>
        <taxon>Stramenopiles</taxon>
        <taxon>Ochrophyta</taxon>
        <taxon>Bacillariophyta</taxon>
        <taxon>Coscinodiscophyceae</taxon>
        <taxon>Thalassiosirophycidae</taxon>
        <taxon>Stephanodiscales</taxon>
        <taxon>Stephanodiscaceae</taxon>
        <taxon>Cyclotella</taxon>
    </lineage>
</organism>
<evidence type="ECO:0000259" key="1">
    <source>
        <dbReference type="PROSITE" id="PS51186"/>
    </source>
</evidence>
<gene>
    <name evidence="2" type="ORF">ACHAWO_002175</name>
</gene>
<dbReference type="PROSITE" id="PS51186">
    <property type="entry name" value="GNAT"/>
    <property type="match status" value="1"/>
</dbReference>
<evidence type="ECO:0000313" key="3">
    <source>
        <dbReference type="Proteomes" id="UP001530400"/>
    </source>
</evidence>
<protein>
    <recommendedName>
        <fullName evidence="1">N-acetyltransferase domain-containing protein</fullName>
    </recommendedName>
</protein>
<dbReference type="AlphaFoldDB" id="A0ABD3QN10"/>
<feature type="domain" description="N-acetyltransferase" evidence="1">
    <location>
        <begin position="92"/>
        <end position="249"/>
    </location>
</feature>
<name>A0ABD3QN10_9STRA</name>
<evidence type="ECO:0000313" key="2">
    <source>
        <dbReference type="EMBL" id="KAL3801463.1"/>
    </source>
</evidence>
<dbReference type="SUPFAM" id="SSF55729">
    <property type="entry name" value="Acyl-CoA N-acyltransferases (Nat)"/>
    <property type="match status" value="1"/>
</dbReference>
<dbReference type="EMBL" id="JALLPJ020000132">
    <property type="protein sequence ID" value="KAL3801463.1"/>
    <property type="molecule type" value="Genomic_DNA"/>
</dbReference>
<keyword evidence="3" id="KW-1185">Reference proteome</keyword>
<dbReference type="InterPro" id="IPR000182">
    <property type="entry name" value="GNAT_dom"/>
</dbReference>
<dbReference type="Gene3D" id="3.40.630.30">
    <property type="match status" value="1"/>
</dbReference>
<proteinExistence type="predicted"/>
<comment type="caution">
    <text evidence="2">The sequence shown here is derived from an EMBL/GenBank/DDBJ whole genome shotgun (WGS) entry which is preliminary data.</text>
</comment>
<dbReference type="Pfam" id="PF00583">
    <property type="entry name" value="Acetyltransf_1"/>
    <property type="match status" value="1"/>
</dbReference>
<sequence length="249" mass="27995">MLSFVLAASCPGRFHTSSSPRLACRHRLRPKRTATTDNAADGNVIDTKDFYIEMVSTKARALDVKVFRGLSKSAAEYISEQHEIGNEISETIAIDHLMKNYNDNGHYIVESYNNLLLPHEPEDYFIALYNGTDSMYGASMARQNGIAGLVRTQLCHRPPSVLVMPSTVPISSTHMYVSNMRVGDNMQRRGIGMALLSYIKDYVSSLDEDKNIPLVLSVDSDNIGAIRLYEKFGFEYLERNNEWGTMILI</sequence>